<feature type="domain" description="Fungal-type protein kinase" evidence="1">
    <location>
        <begin position="359"/>
        <end position="415"/>
    </location>
</feature>
<dbReference type="PANTHER" id="PTHR38248:SF2">
    <property type="entry name" value="FUNK1 11"/>
    <property type="match status" value="1"/>
</dbReference>
<feature type="domain" description="Fungal-type protein kinase" evidence="1">
    <location>
        <begin position="47"/>
        <end position="133"/>
    </location>
</feature>
<organism evidence="2 3">
    <name type="scientific">Hericium alpestre</name>
    <dbReference type="NCBI Taxonomy" id="135208"/>
    <lineage>
        <taxon>Eukaryota</taxon>
        <taxon>Fungi</taxon>
        <taxon>Dikarya</taxon>
        <taxon>Basidiomycota</taxon>
        <taxon>Agaricomycotina</taxon>
        <taxon>Agaricomycetes</taxon>
        <taxon>Russulales</taxon>
        <taxon>Hericiaceae</taxon>
        <taxon>Hericium</taxon>
    </lineage>
</organism>
<evidence type="ECO:0000259" key="1">
    <source>
        <dbReference type="Pfam" id="PF17667"/>
    </source>
</evidence>
<dbReference type="PANTHER" id="PTHR38248">
    <property type="entry name" value="FUNK1 6"/>
    <property type="match status" value="1"/>
</dbReference>
<keyword evidence="3" id="KW-1185">Reference proteome</keyword>
<comment type="caution">
    <text evidence="2">The sequence shown here is derived from an EMBL/GenBank/DDBJ whole genome shotgun (WGS) entry which is preliminary data.</text>
</comment>
<accession>A0A4Y9ZW37</accession>
<dbReference type="OrthoDB" id="5584477at2759"/>
<reference evidence="2 3" key="1">
    <citation type="submission" date="2019-02" db="EMBL/GenBank/DDBJ databases">
        <title>Genome sequencing of the rare red list fungi Hericium alpestre (H. flagellum).</title>
        <authorList>
            <person name="Buettner E."/>
            <person name="Kellner H."/>
        </authorList>
    </citation>
    <scope>NUCLEOTIDE SEQUENCE [LARGE SCALE GENOMIC DNA]</scope>
    <source>
        <strain evidence="2 3">DSM 108284</strain>
    </source>
</reference>
<sequence>MAFEEQIQATSSTHPEIFSHSNDLILPLRLESIIKSEGEDFIRAWLDCVKCHYDLCQSDERPTTLGLENLTFDPSADHAGAFVDWDAAVITSYEVNRTGAPPFLALDMLWKSPVPRLYRHDLESFIWILPWIFLQYEGGRRESCVLRSWEGADSDSVHGIKRSFLDRLSEFSPMSQYESEWRIVRVLLSWLTSEANRRKAEADSLERVVKDKQGELADFIKQIRSMPKVAEPEEKEPEQVYQEFWKIMIVAVEEDRESLGYAYDFVRDRDHAPHAGILVTFTTLKMDDIRKDVVSVPCSESLSYSNHILPLRLESILKLEGKDFVRAWLDCVKCHYVLSQSGERVTTLSLTSLAFDPAAGGSNILIDWDVSTPTHEEGVRTGAPAFLAMDMLGKARIPRLYRHDLEAFIWILPWVFLQFQDGRRISRVLSSWDSADYNAVRVQKSDILYAVKSELHLEKTSPFLQEWPVAKRLVYWLFCENVRRMKAERFQLLANDEKTSTRDAHPVPTYIKARIIASTTPMKGDIREDVAGRIWVVLLTLTYFDPHI</sequence>
<gene>
    <name evidence="2" type="ORF">EWM64_g4981</name>
</gene>
<dbReference type="Proteomes" id="UP000298061">
    <property type="component" value="Unassembled WGS sequence"/>
</dbReference>
<dbReference type="AlphaFoldDB" id="A0A4Y9ZW37"/>
<dbReference type="Pfam" id="PF17667">
    <property type="entry name" value="Pkinase_fungal"/>
    <property type="match status" value="2"/>
</dbReference>
<dbReference type="InterPro" id="IPR040976">
    <property type="entry name" value="Pkinase_fungal"/>
</dbReference>
<evidence type="ECO:0000313" key="3">
    <source>
        <dbReference type="Proteomes" id="UP000298061"/>
    </source>
</evidence>
<proteinExistence type="predicted"/>
<evidence type="ECO:0000313" key="2">
    <source>
        <dbReference type="EMBL" id="TFY79032.1"/>
    </source>
</evidence>
<dbReference type="EMBL" id="SFCI01000572">
    <property type="protein sequence ID" value="TFY79032.1"/>
    <property type="molecule type" value="Genomic_DNA"/>
</dbReference>
<protein>
    <recommendedName>
        <fullName evidence="1">Fungal-type protein kinase domain-containing protein</fullName>
    </recommendedName>
</protein>
<name>A0A4Y9ZW37_9AGAM</name>